<proteinExistence type="predicted"/>
<protein>
    <submittedName>
        <fullName evidence="1">Uncharacterized protein</fullName>
    </submittedName>
</protein>
<evidence type="ECO:0000313" key="2">
    <source>
        <dbReference type="Proteomes" id="UP001164250"/>
    </source>
</evidence>
<gene>
    <name evidence="1" type="ORF">Patl1_07316</name>
</gene>
<sequence length="51" mass="5575">MAVFFILLPDFLQGLIPKRGQVKLGIVLGLAHSFASIFSVNNRCKSAQLSQ</sequence>
<organism evidence="1 2">
    <name type="scientific">Pistacia atlantica</name>
    <dbReference type="NCBI Taxonomy" id="434234"/>
    <lineage>
        <taxon>Eukaryota</taxon>
        <taxon>Viridiplantae</taxon>
        <taxon>Streptophyta</taxon>
        <taxon>Embryophyta</taxon>
        <taxon>Tracheophyta</taxon>
        <taxon>Spermatophyta</taxon>
        <taxon>Magnoliopsida</taxon>
        <taxon>eudicotyledons</taxon>
        <taxon>Gunneridae</taxon>
        <taxon>Pentapetalae</taxon>
        <taxon>rosids</taxon>
        <taxon>malvids</taxon>
        <taxon>Sapindales</taxon>
        <taxon>Anacardiaceae</taxon>
        <taxon>Pistacia</taxon>
    </lineage>
</organism>
<evidence type="ECO:0000313" key="1">
    <source>
        <dbReference type="EMBL" id="KAJ0087385.1"/>
    </source>
</evidence>
<comment type="caution">
    <text evidence="1">The sequence shown here is derived from an EMBL/GenBank/DDBJ whole genome shotgun (WGS) entry which is preliminary data.</text>
</comment>
<dbReference type="EMBL" id="CM047906">
    <property type="protein sequence ID" value="KAJ0087385.1"/>
    <property type="molecule type" value="Genomic_DNA"/>
</dbReference>
<accession>A0ACC1AL21</accession>
<name>A0ACC1AL21_9ROSI</name>
<keyword evidence="2" id="KW-1185">Reference proteome</keyword>
<dbReference type="Proteomes" id="UP001164250">
    <property type="component" value="Chromosome 10"/>
</dbReference>
<reference evidence="2" key="1">
    <citation type="journal article" date="2023" name="G3 (Bethesda)">
        <title>Genome assembly and association tests identify interacting loci associated with vigor, precocity, and sex in interspecific pistachio rootstocks.</title>
        <authorList>
            <person name="Palmer W."/>
            <person name="Jacygrad E."/>
            <person name="Sagayaradj S."/>
            <person name="Cavanaugh K."/>
            <person name="Han R."/>
            <person name="Bertier L."/>
            <person name="Beede B."/>
            <person name="Kafkas S."/>
            <person name="Golino D."/>
            <person name="Preece J."/>
            <person name="Michelmore R."/>
        </authorList>
    </citation>
    <scope>NUCLEOTIDE SEQUENCE [LARGE SCALE GENOMIC DNA]</scope>
</reference>